<keyword evidence="4" id="KW-0804">Transcription</keyword>
<feature type="domain" description="HTH lysR-type" evidence="5">
    <location>
        <begin position="1"/>
        <end position="60"/>
    </location>
</feature>
<dbReference type="Gene3D" id="3.40.190.290">
    <property type="match status" value="1"/>
</dbReference>
<dbReference type="RefSeq" id="WP_231043707.1">
    <property type="nucleotide sequence ID" value="NZ_CP106882.1"/>
</dbReference>
<geneLocation type="plasmid" evidence="6 7">
    <name>unnamed1</name>
</geneLocation>
<dbReference type="PANTHER" id="PTHR30537:SF5">
    <property type="entry name" value="HTH-TYPE TRANSCRIPTIONAL ACTIVATOR TTDR-RELATED"/>
    <property type="match status" value="1"/>
</dbReference>
<organism evidence="6 7">
    <name type="scientific">Comamonas endophytica</name>
    <dbReference type="NCBI Taxonomy" id="2949090"/>
    <lineage>
        <taxon>Bacteria</taxon>
        <taxon>Pseudomonadati</taxon>
        <taxon>Pseudomonadota</taxon>
        <taxon>Betaproteobacteria</taxon>
        <taxon>Burkholderiales</taxon>
        <taxon>Comamonadaceae</taxon>
        <taxon>Comamonas</taxon>
    </lineage>
</organism>
<dbReference type="SUPFAM" id="SSF46785">
    <property type="entry name" value="Winged helix' DNA-binding domain"/>
    <property type="match status" value="1"/>
</dbReference>
<evidence type="ECO:0000256" key="4">
    <source>
        <dbReference type="ARBA" id="ARBA00023163"/>
    </source>
</evidence>
<dbReference type="InterPro" id="IPR036390">
    <property type="entry name" value="WH_DNA-bd_sf"/>
</dbReference>
<dbReference type="SUPFAM" id="SSF53850">
    <property type="entry name" value="Periplasmic binding protein-like II"/>
    <property type="match status" value="1"/>
</dbReference>
<evidence type="ECO:0000256" key="1">
    <source>
        <dbReference type="ARBA" id="ARBA00009437"/>
    </source>
</evidence>
<dbReference type="InterPro" id="IPR036388">
    <property type="entry name" value="WH-like_DNA-bd_sf"/>
</dbReference>
<dbReference type="EMBL" id="CP106882">
    <property type="protein sequence ID" value="UYG53428.1"/>
    <property type="molecule type" value="Genomic_DNA"/>
</dbReference>
<dbReference type="Proteomes" id="UP001162800">
    <property type="component" value="Plasmid unnamed1"/>
</dbReference>
<evidence type="ECO:0000256" key="2">
    <source>
        <dbReference type="ARBA" id="ARBA00023015"/>
    </source>
</evidence>
<dbReference type="InterPro" id="IPR000847">
    <property type="entry name" value="LysR_HTH_N"/>
</dbReference>
<evidence type="ECO:0000313" key="7">
    <source>
        <dbReference type="Proteomes" id="UP001162800"/>
    </source>
</evidence>
<proteinExistence type="inferred from homology"/>
<dbReference type="InterPro" id="IPR058163">
    <property type="entry name" value="LysR-type_TF_proteobact-type"/>
</dbReference>
<evidence type="ECO:0000259" key="5">
    <source>
        <dbReference type="PROSITE" id="PS50931"/>
    </source>
</evidence>
<evidence type="ECO:0000256" key="3">
    <source>
        <dbReference type="ARBA" id="ARBA00023125"/>
    </source>
</evidence>
<evidence type="ECO:0000313" key="6">
    <source>
        <dbReference type="EMBL" id="UYG53428.1"/>
    </source>
</evidence>
<dbReference type="PANTHER" id="PTHR30537">
    <property type="entry name" value="HTH-TYPE TRANSCRIPTIONAL REGULATOR"/>
    <property type="match status" value="1"/>
</dbReference>
<dbReference type="PROSITE" id="PS50931">
    <property type="entry name" value="HTH_LYSR"/>
    <property type="match status" value="1"/>
</dbReference>
<keyword evidence="7" id="KW-1185">Reference proteome</keyword>
<gene>
    <name evidence="6" type="ORF">M9799_18825</name>
</gene>
<dbReference type="Pfam" id="PF00126">
    <property type="entry name" value="HTH_1"/>
    <property type="match status" value="1"/>
</dbReference>
<dbReference type="Pfam" id="PF03466">
    <property type="entry name" value="LysR_substrate"/>
    <property type="match status" value="1"/>
</dbReference>
<keyword evidence="6" id="KW-0614">Plasmid</keyword>
<dbReference type="CDD" id="cd08422">
    <property type="entry name" value="PBP2_CrgA_like"/>
    <property type="match status" value="1"/>
</dbReference>
<reference evidence="6" key="1">
    <citation type="submission" date="2022-09" db="EMBL/GenBank/DDBJ databases">
        <title>The complete genome of Acidovorax sp. 5MLIR.</title>
        <authorList>
            <person name="Liu L."/>
            <person name="Yue J."/>
            <person name="Yang F."/>
            <person name="Yuan J."/>
            <person name="Li L."/>
        </authorList>
    </citation>
    <scope>NUCLEOTIDE SEQUENCE</scope>
    <source>
        <strain evidence="6">5MLIR</strain>
        <plasmid evidence="6">unnamed1</plasmid>
    </source>
</reference>
<dbReference type="Gene3D" id="1.10.10.10">
    <property type="entry name" value="Winged helix-like DNA-binding domain superfamily/Winged helix DNA-binding domain"/>
    <property type="match status" value="1"/>
</dbReference>
<sequence>MDNKYAELTVFLSVVEEGSFSAAGRRQALSPSAVSKLVARLEARLQVRLFERIGGAIRLTQEGERFRAAATQVVQAMRDAENAVNVADCDISGVVRINTALTTAKYLIAPRLPLLFEKHPKLQLDFVLGTERADFMKQGIDVAIHSGRPTELSLVGRPLMLRPWVIAAAPEYLAAHGMPQRPEDLLRHRCLNFSIRTQWNRWTFHDASGLKTIDIPSQISSNQGELLRTLALLGLGVVRLAHFNIAAELEAGRLVALLGDFQERSEEDRFYLLYPHGRSLAPRVRAVVDFLAQQFAVEQGQR</sequence>
<accession>A0ABY6GE96</accession>
<keyword evidence="2" id="KW-0805">Transcription regulation</keyword>
<dbReference type="InterPro" id="IPR005119">
    <property type="entry name" value="LysR_subst-bd"/>
</dbReference>
<keyword evidence="3" id="KW-0238">DNA-binding</keyword>
<protein>
    <submittedName>
        <fullName evidence="6">LysR family transcriptional regulator</fullName>
    </submittedName>
</protein>
<comment type="similarity">
    <text evidence="1">Belongs to the LysR transcriptional regulatory family.</text>
</comment>
<name>A0ABY6GE96_9BURK</name>